<accession>A0A2H1L4D4</accession>
<dbReference type="Gene3D" id="1.10.10.10">
    <property type="entry name" value="Winged helix-like DNA-binding domain superfamily/Winged helix DNA-binding domain"/>
    <property type="match status" value="1"/>
</dbReference>
<organism evidence="3 4">
    <name type="scientific">Brevibacterium jeotgali</name>
    <dbReference type="NCBI Taxonomy" id="1262550"/>
    <lineage>
        <taxon>Bacteria</taxon>
        <taxon>Bacillati</taxon>
        <taxon>Actinomycetota</taxon>
        <taxon>Actinomycetes</taxon>
        <taxon>Micrococcales</taxon>
        <taxon>Brevibacteriaceae</taxon>
        <taxon>Brevibacterium</taxon>
    </lineage>
</organism>
<dbReference type="GO" id="GO:0003700">
    <property type="term" value="F:DNA-binding transcription factor activity"/>
    <property type="evidence" value="ECO:0007669"/>
    <property type="project" value="InterPro"/>
</dbReference>
<dbReference type="InterPro" id="IPR036388">
    <property type="entry name" value="WH-like_DNA-bd_sf"/>
</dbReference>
<evidence type="ECO:0000259" key="2">
    <source>
        <dbReference type="PROSITE" id="PS50995"/>
    </source>
</evidence>
<reference evidence="4" key="1">
    <citation type="submission" date="2017-03" db="EMBL/GenBank/DDBJ databases">
        <authorList>
            <person name="Monnet C."/>
        </authorList>
    </citation>
    <scope>NUCLEOTIDE SEQUENCE [LARGE SCALE GENOMIC DNA]</scope>
    <source>
        <strain evidence="4">SJ5-8</strain>
    </source>
</reference>
<gene>
    <name evidence="3" type="ORF">BJEO58_01352</name>
</gene>
<keyword evidence="3" id="KW-0238">DNA-binding</keyword>
<proteinExistence type="predicted"/>
<dbReference type="GO" id="GO:0003677">
    <property type="term" value="F:DNA binding"/>
    <property type="evidence" value="ECO:0007669"/>
    <property type="project" value="UniProtKB-KW"/>
</dbReference>
<evidence type="ECO:0000313" key="4">
    <source>
        <dbReference type="Proteomes" id="UP000234462"/>
    </source>
</evidence>
<dbReference type="RefSeq" id="WP_101588715.1">
    <property type="nucleotide sequence ID" value="NZ_FXZM01000005.1"/>
</dbReference>
<dbReference type="Pfam" id="PF12802">
    <property type="entry name" value="MarR_2"/>
    <property type="match status" value="1"/>
</dbReference>
<dbReference type="InterPro" id="IPR036390">
    <property type="entry name" value="WH_DNA-bd_sf"/>
</dbReference>
<dbReference type="SUPFAM" id="SSF46785">
    <property type="entry name" value="Winged helix' DNA-binding domain"/>
    <property type="match status" value="1"/>
</dbReference>
<feature type="region of interest" description="Disordered" evidence="1">
    <location>
        <begin position="152"/>
        <end position="171"/>
    </location>
</feature>
<name>A0A2H1L4D4_9MICO</name>
<dbReference type="PANTHER" id="PTHR33164">
    <property type="entry name" value="TRANSCRIPTIONAL REGULATOR, MARR FAMILY"/>
    <property type="match status" value="1"/>
</dbReference>
<dbReference type="OrthoDB" id="8635520at2"/>
<dbReference type="AlphaFoldDB" id="A0A2H1L4D4"/>
<feature type="domain" description="HTH marR-type" evidence="2">
    <location>
        <begin position="1"/>
        <end position="150"/>
    </location>
</feature>
<dbReference type="InterPro" id="IPR000835">
    <property type="entry name" value="HTH_MarR-typ"/>
</dbReference>
<dbReference type="GO" id="GO:0006950">
    <property type="term" value="P:response to stress"/>
    <property type="evidence" value="ECO:0007669"/>
    <property type="project" value="TreeGrafter"/>
</dbReference>
<protein>
    <submittedName>
        <fullName evidence="3">DNA-binding transcriptional regulator, MarR family</fullName>
    </submittedName>
</protein>
<dbReference type="EMBL" id="FXZM01000005">
    <property type="protein sequence ID" value="SMY11764.1"/>
    <property type="molecule type" value="Genomic_DNA"/>
</dbReference>
<dbReference type="Proteomes" id="UP000234462">
    <property type="component" value="Unassembled WGS sequence"/>
</dbReference>
<dbReference type="SMART" id="SM00347">
    <property type="entry name" value="HTH_MARR"/>
    <property type="match status" value="1"/>
</dbReference>
<sequence>MTDTRWLSEEEHVAWVRFTAVLELLPSALDLQLETDAGLSHFEYFTLAMLSEAPDHTLRTSALAARTNATLPRLSRVVSRLEAAGYAERSTCAEDRRATNVSLTEAGRQKLVRSAPGHVGAVRRFVVDQLTPEQIHELSAISAAMLRQLDPEGRMHATGNPPQDPSGSAPD</sequence>
<keyword evidence="4" id="KW-1185">Reference proteome</keyword>
<dbReference type="InterPro" id="IPR039422">
    <property type="entry name" value="MarR/SlyA-like"/>
</dbReference>
<evidence type="ECO:0000313" key="3">
    <source>
        <dbReference type="EMBL" id="SMY11764.1"/>
    </source>
</evidence>
<dbReference type="PANTHER" id="PTHR33164:SF99">
    <property type="entry name" value="MARR FAMILY REGULATORY PROTEIN"/>
    <property type="match status" value="1"/>
</dbReference>
<dbReference type="PROSITE" id="PS50995">
    <property type="entry name" value="HTH_MARR_2"/>
    <property type="match status" value="1"/>
</dbReference>
<evidence type="ECO:0000256" key="1">
    <source>
        <dbReference type="SAM" id="MobiDB-lite"/>
    </source>
</evidence>
<dbReference type="PRINTS" id="PR00598">
    <property type="entry name" value="HTHMARR"/>
</dbReference>